<protein>
    <submittedName>
        <fullName evidence="1">Uncharacterized protein</fullName>
    </submittedName>
</protein>
<dbReference type="RefSeq" id="WP_190559086.1">
    <property type="nucleotide sequence ID" value="NZ_JACJQU010000003.1"/>
</dbReference>
<sequence length="103" mass="12256">MNVQLVDYLVEIVAKLTPEEQQLFQEKLNSQDYTLYNKKPLPNQEKLKIWQEWIEKAPVQNPKKRKVDINAVRNICNQIRNLPMLDPRTPDEIIGYNEFGIFE</sequence>
<dbReference type="AlphaFoldDB" id="A0A926WG65"/>
<dbReference type="Proteomes" id="UP000662185">
    <property type="component" value="Unassembled WGS sequence"/>
</dbReference>
<gene>
    <name evidence="1" type="ORF">H6G06_08710</name>
</gene>
<evidence type="ECO:0000313" key="2">
    <source>
        <dbReference type="Proteomes" id="UP000662185"/>
    </source>
</evidence>
<accession>A0A926WG65</accession>
<proteinExistence type="predicted"/>
<evidence type="ECO:0000313" key="1">
    <source>
        <dbReference type="EMBL" id="MBD2293567.1"/>
    </source>
</evidence>
<organism evidence="1 2">
    <name type="scientific">Anabaena sphaerica FACHB-251</name>
    <dbReference type="NCBI Taxonomy" id="2692883"/>
    <lineage>
        <taxon>Bacteria</taxon>
        <taxon>Bacillati</taxon>
        <taxon>Cyanobacteriota</taxon>
        <taxon>Cyanophyceae</taxon>
        <taxon>Nostocales</taxon>
        <taxon>Nostocaceae</taxon>
        <taxon>Anabaena</taxon>
    </lineage>
</organism>
<keyword evidence="2" id="KW-1185">Reference proteome</keyword>
<dbReference type="EMBL" id="JACJQU010000003">
    <property type="protein sequence ID" value="MBD2293567.1"/>
    <property type="molecule type" value="Genomic_DNA"/>
</dbReference>
<name>A0A926WG65_9NOST</name>
<comment type="caution">
    <text evidence="1">The sequence shown here is derived from an EMBL/GenBank/DDBJ whole genome shotgun (WGS) entry which is preliminary data.</text>
</comment>
<reference evidence="2" key="1">
    <citation type="journal article" date="2020" name="ISME J.">
        <title>Comparative genomics reveals insights into cyanobacterial evolution and habitat adaptation.</title>
        <authorList>
            <person name="Chen M.Y."/>
            <person name="Teng W.K."/>
            <person name="Zhao L."/>
            <person name="Hu C.X."/>
            <person name="Zhou Y.K."/>
            <person name="Han B.P."/>
            <person name="Song L.R."/>
            <person name="Shu W.S."/>
        </authorList>
    </citation>
    <scope>NUCLEOTIDE SEQUENCE [LARGE SCALE GENOMIC DNA]</scope>
    <source>
        <strain evidence="2">FACHB-251</strain>
    </source>
</reference>